<dbReference type="Proteomes" id="UP001152607">
    <property type="component" value="Unassembled WGS sequence"/>
</dbReference>
<dbReference type="GO" id="GO:0004622">
    <property type="term" value="F:phosphatidylcholine lysophospholipase activity"/>
    <property type="evidence" value="ECO:0007669"/>
    <property type="project" value="TreeGrafter"/>
</dbReference>
<evidence type="ECO:0000313" key="3">
    <source>
        <dbReference type="EMBL" id="CAI6332542.1"/>
    </source>
</evidence>
<dbReference type="AlphaFoldDB" id="A0A9W4XTR9"/>
<proteinExistence type="predicted"/>
<feature type="chain" id="PRO_5040877166" description="SGNH hydrolase-type esterase domain-containing protein" evidence="1">
    <location>
        <begin position="19"/>
        <end position="243"/>
    </location>
</feature>
<keyword evidence="4" id="KW-1185">Reference proteome</keyword>
<dbReference type="PANTHER" id="PTHR30383">
    <property type="entry name" value="THIOESTERASE 1/PROTEASE 1/LYSOPHOSPHOLIPASE L1"/>
    <property type="match status" value="1"/>
</dbReference>
<keyword evidence="1" id="KW-0732">Signal</keyword>
<dbReference type="PANTHER" id="PTHR30383:SF2">
    <property type="entry name" value="CELLULOSE-BINDING PROTEIN"/>
    <property type="match status" value="1"/>
</dbReference>
<accession>A0A9W4XTR9</accession>
<evidence type="ECO:0000256" key="1">
    <source>
        <dbReference type="SAM" id="SignalP"/>
    </source>
</evidence>
<feature type="domain" description="SGNH hydrolase-type esterase" evidence="2">
    <location>
        <begin position="92"/>
        <end position="223"/>
    </location>
</feature>
<reference evidence="3" key="1">
    <citation type="submission" date="2023-01" db="EMBL/GenBank/DDBJ databases">
        <authorList>
            <person name="Van Ghelder C."/>
            <person name="Rancurel C."/>
        </authorList>
    </citation>
    <scope>NUCLEOTIDE SEQUENCE</scope>
    <source>
        <strain evidence="3">CNCM I-4278</strain>
    </source>
</reference>
<dbReference type="InterPro" id="IPR013830">
    <property type="entry name" value="SGNH_hydro"/>
</dbReference>
<dbReference type="InterPro" id="IPR051532">
    <property type="entry name" value="Ester_Hydrolysis_Enzymes"/>
</dbReference>
<comment type="caution">
    <text evidence="3">The sequence shown here is derived from an EMBL/GenBank/DDBJ whole genome shotgun (WGS) entry which is preliminary data.</text>
</comment>
<protein>
    <recommendedName>
        <fullName evidence="2">SGNH hydrolase-type esterase domain-containing protein</fullName>
    </recommendedName>
</protein>
<feature type="signal peptide" evidence="1">
    <location>
        <begin position="1"/>
        <end position="18"/>
    </location>
</feature>
<dbReference type="Pfam" id="PF13472">
    <property type="entry name" value="Lipase_GDSL_2"/>
    <property type="match status" value="1"/>
</dbReference>
<evidence type="ECO:0000259" key="2">
    <source>
        <dbReference type="Pfam" id="PF13472"/>
    </source>
</evidence>
<gene>
    <name evidence="3" type="ORF">PDIGIT_LOCUS5567</name>
</gene>
<dbReference type="SUPFAM" id="SSF52266">
    <property type="entry name" value="SGNH hydrolase"/>
    <property type="match status" value="1"/>
</dbReference>
<sequence>MKFTILATLCGLLSLVAARPSQPGYHNTAVSPRADKIRIMPFGASIVENTCWRAYLWKKLQDAKVTNIDFVGGQSGPASCTLNGASVSFDPNNEGHGGARAVEYVQGGNLTRWLDAAKPVDIIMIHLGTNDVITKTSIPDIIKAYDTLLSQMKASNPAMKVIVSLLIPIDPKLFGQGATDGIISLNAALRDWISKNKLLQVDNYTGFDYVTMTTEGEHPNEKGSVFMADHFYPVVKKAIEGGS</sequence>
<dbReference type="InterPro" id="IPR036514">
    <property type="entry name" value="SGNH_hydro_sf"/>
</dbReference>
<name>A0A9W4XTR9_9PLEO</name>
<evidence type="ECO:0000313" key="4">
    <source>
        <dbReference type="Proteomes" id="UP001152607"/>
    </source>
</evidence>
<organism evidence="3 4">
    <name type="scientific">Periconia digitata</name>
    <dbReference type="NCBI Taxonomy" id="1303443"/>
    <lineage>
        <taxon>Eukaryota</taxon>
        <taxon>Fungi</taxon>
        <taxon>Dikarya</taxon>
        <taxon>Ascomycota</taxon>
        <taxon>Pezizomycotina</taxon>
        <taxon>Dothideomycetes</taxon>
        <taxon>Pleosporomycetidae</taxon>
        <taxon>Pleosporales</taxon>
        <taxon>Massarineae</taxon>
        <taxon>Periconiaceae</taxon>
        <taxon>Periconia</taxon>
    </lineage>
</organism>
<dbReference type="EMBL" id="CAOQHR010000003">
    <property type="protein sequence ID" value="CAI6332542.1"/>
    <property type="molecule type" value="Genomic_DNA"/>
</dbReference>
<dbReference type="OrthoDB" id="2119228at2759"/>
<dbReference type="Gene3D" id="3.40.50.1110">
    <property type="entry name" value="SGNH hydrolase"/>
    <property type="match status" value="1"/>
</dbReference>